<proteinExistence type="predicted"/>
<evidence type="ECO:0000313" key="2">
    <source>
        <dbReference type="Proteomes" id="UP001341840"/>
    </source>
</evidence>
<dbReference type="Proteomes" id="UP001341840">
    <property type="component" value="Unassembled WGS sequence"/>
</dbReference>
<keyword evidence="2" id="KW-1185">Reference proteome</keyword>
<comment type="caution">
    <text evidence="1">The sequence shown here is derived from an EMBL/GenBank/DDBJ whole genome shotgun (WGS) entry which is preliminary data.</text>
</comment>
<protein>
    <submittedName>
        <fullName evidence="1">Uncharacterized protein</fullName>
    </submittedName>
</protein>
<sequence length="105" mass="12166">MAATKGIQTSKLIKVLNQNHSMKLMDQQGSNLLWKLQINIPFAKALEQMASYAKFMKDLISKKRNWKEEETIQLGKMKKESLWSKEQSFEAFLPRIPRIRVEAGA</sequence>
<accession>A0ABU6WXE2</accession>
<gene>
    <name evidence="1" type="ORF">PIB30_088731</name>
</gene>
<evidence type="ECO:0000313" key="1">
    <source>
        <dbReference type="EMBL" id="MED6188733.1"/>
    </source>
</evidence>
<reference evidence="1 2" key="1">
    <citation type="journal article" date="2023" name="Plants (Basel)">
        <title>Bridging the Gap: Combining Genomics and Transcriptomics Approaches to Understand Stylosanthes scabra, an Orphan Legume from the Brazilian Caatinga.</title>
        <authorList>
            <person name="Ferreira-Neto J.R.C."/>
            <person name="da Silva M.D."/>
            <person name="Binneck E."/>
            <person name="de Melo N.F."/>
            <person name="da Silva R.H."/>
            <person name="de Melo A.L.T.M."/>
            <person name="Pandolfi V."/>
            <person name="Bustamante F.O."/>
            <person name="Brasileiro-Vidal A.C."/>
            <person name="Benko-Iseppon A.M."/>
        </authorList>
    </citation>
    <scope>NUCLEOTIDE SEQUENCE [LARGE SCALE GENOMIC DNA]</scope>
    <source>
        <tissue evidence="1">Leaves</tissue>
    </source>
</reference>
<organism evidence="1 2">
    <name type="scientific">Stylosanthes scabra</name>
    <dbReference type="NCBI Taxonomy" id="79078"/>
    <lineage>
        <taxon>Eukaryota</taxon>
        <taxon>Viridiplantae</taxon>
        <taxon>Streptophyta</taxon>
        <taxon>Embryophyta</taxon>
        <taxon>Tracheophyta</taxon>
        <taxon>Spermatophyta</taxon>
        <taxon>Magnoliopsida</taxon>
        <taxon>eudicotyledons</taxon>
        <taxon>Gunneridae</taxon>
        <taxon>Pentapetalae</taxon>
        <taxon>rosids</taxon>
        <taxon>fabids</taxon>
        <taxon>Fabales</taxon>
        <taxon>Fabaceae</taxon>
        <taxon>Papilionoideae</taxon>
        <taxon>50 kb inversion clade</taxon>
        <taxon>dalbergioids sensu lato</taxon>
        <taxon>Dalbergieae</taxon>
        <taxon>Pterocarpus clade</taxon>
        <taxon>Stylosanthes</taxon>
    </lineage>
</organism>
<dbReference type="EMBL" id="JASCZI010182866">
    <property type="protein sequence ID" value="MED6188733.1"/>
    <property type="molecule type" value="Genomic_DNA"/>
</dbReference>
<name>A0ABU6WXE2_9FABA</name>